<name>A0A8T9BMD3_9HELO</name>
<reference evidence="1 2" key="1">
    <citation type="submission" date="2018-05" db="EMBL/GenBank/DDBJ databases">
        <title>Whole genome sequencing for identification of molecular markers to develop diagnostic detection tools for the regulated plant pathogen Lachnellula willkommii.</title>
        <authorList>
            <person name="Giroux E."/>
            <person name="Bilodeau G."/>
        </authorList>
    </citation>
    <scope>NUCLEOTIDE SEQUENCE [LARGE SCALE GENOMIC DNA]</scope>
    <source>
        <strain evidence="1 2">CBS 203.66</strain>
    </source>
</reference>
<keyword evidence="2" id="KW-1185">Reference proteome</keyword>
<dbReference type="EMBL" id="QGMF01000027">
    <property type="protein sequence ID" value="TVY21117.1"/>
    <property type="molecule type" value="Genomic_DNA"/>
</dbReference>
<gene>
    <name evidence="1" type="ORF">LARI1_G001972</name>
</gene>
<evidence type="ECO:0008006" key="3">
    <source>
        <dbReference type="Google" id="ProtNLM"/>
    </source>
</evidence>
<dbReference type="Proteomes" id="UP000469559">
    <property type="component" value="Unassembled WGS sequence"/>
</dbReference>
<comment type="caution">
    <text evidence="1">The sequence shown here is derived from an EMBL/GenBank/DDBJ whole genome shotgun (WGS) entry which is preliminary data.</text>
</comment>
<dbReference type="AlphaFoldDB" id="A0A8T9BMD3"/>
<protein>
    <recommendedName>
        <fullName evidence="3">BTB domain-containing protein</fullName>
    </recommendedName>
</protein>
<accession>A0A8T9BMD3</accession>
<organism evidence="1 2">
    <name type="scientific">Lachnellula arida</name>
    <dbReference type="NCBI Taxonomy" id="1316785"/>
    <lineage>
        <taxon>Eukaryota</taxon>
        <taxon>Fungi</taxon>
        <taxon>Dikarya</taxon>
        <taxon>Ascomycota</taxon>
        <taxon>Pezizomycotina</taxon>
        <taxon>Leotiomycetes</taxon>
        <taxon>Helotiales</taxon>
        <taxon>Lachnaceae</taxon>
        <taxon>Lachnellula</taxon>
    </lineage>
</organism>
<dbReference type="InterPro" id="IPR011333">
    <property type="entry name" value="SKP1/BTB/POZ_sf"/>
</dbReference>
<dbReference type="OrthoDB" id="2129688at2759"/>
<proteinExistence type="predicted"/>
<evidence type="ECO:0000313" key="1">
    <source>
        <dbReference type="EMBL" id="TVY21117.1"/>
    </source>
</evidence>
<sequence>MATPASTKQNAHHNPGLVIRAFSSPVQAPDIRLNVLGINEFHTHSFLLKHHSAFFRTFLDSPDKQHGDKLRNPEEITDVERRAGKVTGFRYEWVTQIDTDGKGWHLVAASNVQSGPPSPYNLTQRLFQAELFHKLLCAIYNRPFDIFALTQLISLVEMADYYRMLPALSSTLDGVLHRSAKNIAREFDGEALQVLPAAAKVRNELLFRETLIFLLGPYDNPRYTKLDDPKLLKIAELAHTKLWAKIGRTQKDLWDRATVDHQQLDHKVQFLNTCAKIASFPEGGGMQFPAYYRRLVDTHPQHPFRDDVVGIMHSDLKLAQNMYAGDLQAGVGEYKRYFFCDLLDKKDLPWNPEETDW</sequence>
<dbReference type="Gene3D" id="3.30.710.10">
    <property type="entry name" value="Potassium Channel Kv1.1, Chain A"/>
    <property type="match status" value="1"/>
</dbReference>
<evidence type="ECO:0000313" key="2">
    <source>
        <dbReference type="Proteomes" id="UP000469559"/>
    </source>
</evidence>